<dbReference type="AlphaFoldDB" id="A0A1X2GR27"/>
<organism evidence="3 4">
    <name type="scientific">Hesseltinella vesiculosa</name>
    <dbReference type="NCBI Taxonomy" id="101127"/>
    <lineage>
        <taxon>Eukaryota</taxon>
        <taxon>Fungi</taxon>
        <taxon>Fungi incertae sedis</taxon>
        <taxon>Mucoromycota</taxon>
        <taxon>Mucoromycotina</taxon>
        <taxon>Mucoromycetes</taxon>
        <taxon>Mucorales</taxon>
        <taxon>Cunninghamellaceae</taxon>
        <taxon>Hesseltinella</taxon>
    </lineage>
</organism>
<dbReference type="EMBL" id="MCGT01000005">
    <property type="protein sequence ID" value="ORX59543.1"/>
    <property type="molecule type" value="Genomic_DNA"/>
</dbReference>
<evidence type="ECO:0000313" key="3">
    <source>
        <dbReference type="EMBL" id="ORX59543.1"/>
    </source>
</evidence>
<reference evidence="3 4" key="1">
    <citation type="submission" date="2016-07" db="EMBL/GenBank/DDBJ databases">
        <title>Pervasive Adenine N6-methylation of Active Genes in Fungi.</title>
        <authorList>
            <consortium name="DOE Joint Genome Institute"/>
            <person name="Mondo S.J."/>
            <person name="Dannebaum R.O."/>
            <person name="Kuo R.C."/>
            <person name="Labutti K."/>
            <person name="Haridas S."/>
            <person name="Kuo A."/>
            <person name="Salamov A."/>
            <person name="Ahrendt S.R."/>
            <person name="Lipzen A."/>
            <person name="Sullivan W."/>
            <person name="Andreopoulos W.B."/>
            <person name="Clum A."/>
            <person name="Lindquist E."/>
            <person name="Daum C."/>
            <person name="Ramamoorthy G.K."/>
            <person name="Gryganskyi A."/>
            <person name="Culley D."/>
            <person name="Magnuson J.K."/>
            <person name="James T.Y."/>
            <person name="O'Malley M.A."/>
            <person name="Stajich J.E."/>
            <person name="Spatafora J.W."/>
            <person name="Visel A."/>
            <person name="Grigoriev I.V."/>
        </authorList>
    </citation>
    <scope>NUCLEOTIDE SEQUENCE [LARGE SCALE GENOMIC DNA]</scope>
    <source>
        <strain evidence="3 4">NRRL 3301</strain>
    </source>
</reference>
<dbReference type="PROSITE" id="PS00028">
    <property type="entry name" value="ZINC_FINGER_C2H2_1"/>
    <property type="match status" value="1"/>
</dbReference>
<gene>
    <name evidence="3" type="ORF">DM01DRAFT_1333008</name>
</gene>
<keyword evidence="4" id="KW-1185">Reference proteome</keyword>
<evidence type="ECO:0000313" key="4">
    <source>
        <dbReference type="Proteomes" id="UP000242146"/>
    </source>
</evidence>
<keyword evidence="1" id="KW-0479">Metal-binding</keyword>
<accession>A0A1X2GR27</accession>
<proteinExistence type="predicted"/>
<feature type="domain" description="C2H2-type" evidence="2">
    <location>
        <begin position="69"/>
        <end position="92"/>
    </location>
</feature>
<dbReference type="PROSITE" id="PS50157">
    <property type="entry name" value="ZINC_FINGER_C2H2_2"/>
    <property type="match status" value="1"/>
</dbReference>
<keyword evidence="1" id="KW-0862">Zinc</keyword>
<dbReference type="GO" id="GO:0008270">
    <property type="term" value="F:zinc ion binding"/>
    <property type="evidence" value="ECO:0007669"/>
    <property type="project" value="UniProtKB-KW"/>
</dbReference>
<evidence type="ECO:0000256" key="1">
    <source>
        <dbReference type="PROSITE-ProRule" id="PRU00042"/>
    </source>
</evidence>
<sequence length="423" mass="48362">MTISMLLRRVCPYCDKMNDYERMFNLHRHIQANHTKLLPARPKSAQPPKSSQTFTEQLKAANPLVPIKFMCPSCEVLFDEKKDLEPHIEETHKIFLAQEADTSNMHWIVNNLDVTKCFADFKSSIISHCDNFMDVDRHFCQHLAMSSILFIQKRHAYGNIPINVLSVQQHHQVWASLLGDFDFQQQLDPTVYPQLKAILTKYRDSLDTDIIDTRMAILAIAKGHSGPARNAILAVESLLPSLKDLDTGIINSENHLLAAYIHPVMTSLFATSGDHVAQCANIKLKSNSSEGRRPDYFVDLYERYQFQDTRCIGEVKLKHIDNILKIKDFYRLAIFAKEELDHHALSDVLCFQTIGLSTTFYLLTRKPGMLVLFELTTIVLPQVKASVLSLLQYIDEMYSLSKLFQQIHKVIPAADPYPTLPMT</sequence>
<keyword evidence="1" id="KW-0863">Zinc-finger</keyword>
<name>A0A1X2GR27_9FUNG</name>
<dbReference type="InterPro" id="IPR013087">
    <property type="entry name" value="Znf_C2H2_type"/>
</dbReference>
<dbReference type="Proteomes" id="UP000242146">
    <property type="component" value="Unassembled WGS sequence"/>
</dbReference>
<comment type="caution">
    <text evidence="3">The sequence shown here is derived from an EMBL/GenBank/DDBJ whole genome shotgun (WGS) entry which is preliminary data.</text>
</comment>
<dbReference type="OrthoDB" id="2217162at2759"/>
<protein>
    <recommendedName>
        <fullName evidence="2">C2H2-type domain-containing protein</fullName>
    </recommendedName>
</protein>
<dbReference type="Gene3D" id="3.30.160.60">
    <property type="entry name" value="Classic Zinc Finger"/>
    <property type="match status" value="1"/>
</dbReference>
<evidence type="ECO:0000259" key="2">
    <source>
        <dbReference type="PROSITE" id="PS50157"/>
    </source>
</evidence>